<dbReference type="InterPro" id="IPR016024">
    <property type="entry name" value="ARM-type_fold"/>
</dbReference>
<gene>
    <name evidence="4" type="ORF">KI387_022332</name>
</gene>
<reference evidence="4 5" key="1">
    <citation type="journal article" date="2021" name="Nat. Plants">
        <title>The Taxus genome provides insights into paclitaxel biosynthesis.</title>
        <authorList>
            <person name="Xiong X."/>
            <person name="Gou J."/>
            <person name="Liao Q."/>
            <person name="Li Y."/>
            <person name="Zhou Q."/>
            <person name="Bi G."/>
            <person name="Li C."/>
            <person name="Du R."/>
            <person name="Wang X."/>
            <person name="Sun T."/>
            <person name="Guo L."/>
            <person name="Liang H."/>
            <person name="Lu P."/>
            <person name="Wu Y."/>
            <person name="Zhang Z."/>
            <person name="Ro D.K."/>
            <person name="Shang Y."/>
            <person name="Huang S."/>
            <person name="Yan J."/>
        </authorList>
    </citation>
    <scope>NUCLEOTIDE SEQUENCE [LARGE SCALE GENOMIC DNA]</scope>
    <source>
        <strain evidence="4">Ta-2019</strain>
    </source>
</reference>
<evidence type="ECO:0000259" key="3">
    <source>
        <dbReference type="Pfam" id="PF25598"/>
    </source>
</evidence>
<sequence>MEQVPDGSPGGARVDELHPEQCLAVIEQLLPLLLITCSQIKVFIGRWQIIRTRLDALKVCITDVSESPHWTENELLTDLLPGVHATLLQTRELTRRCTDGSYNGKLLMQSDLDVVATKIKLHVHDLDLLIKTGVLKQSNAIVLAQPGPGAGREEVCLFARDLFARVQIGHTDFKRKALESLVLLLTEDPKNALLVAQEGDMACLVHVLECSSNALKDLAVVAVAVLAQTDGCRHGLVVEGALGPLVRMLETGGSACKEKAAVAIEGFTRDGENAWALAAYGGVPALIEVCRTGATGARAPAAGALRNVAGVEEIRKAMAEEGAIAVLLNLASSDSIHAQENAIECLYALASNDEKMRQMIAGEGGIQSLLGLLSEPATPKSQELIIRAINSLSASIIAAKTLISSSGFLKQLASVLKNGHSTVQQLAASAICNLSFNKETKKALGEAGCIPPLVKMLESKPSSSQEMAAQALSSLLVVETNRREFVKDDKSVSRLVQLLDPRNQTVAKKFPLSALLALSTSKSCRKKIAMAGACQHLQKLAEMEVVGAKKILQRIAGSRLRNIFSRRWRD</sequence>
<dbReference type="EMBL" id="JAHRHJ020000005">
    <property type="protein sequence ID" value="KAH9313705.1"/>
    <property type="molecule type" value="Genomic_DNA"/>
</dbReference>
<dbReference type="SUPFAM" id="SSF48371">
    <property type="entry name" value="ARM repeat"/>
    <property type="match status" value="1"/>
</dbReference>
<dbReference type="AlphaFoldDB" id="A0AA38G0S8"/>
<accession>A0AA38G0S8</accession>
<proteinExistence type="predicted"/>
<dbReference type="OMA" id="QEKSANC"/>
<feature type="repeat" description="ARM" evidence="1">
    <location>
        <begin position="281"/>
        <end position="323"/>
    </location>
</feature>
<dbReference type="InterPro" id="IPR000225">
    <property type="entry name" value="Armadillo"/>
</dbReference>
<evidence type="ECO:0000259" key="2">
    <source>
        <dbReference type="Pfam" id="PF23005"/>
    </source>
</evidence>
<dbReference type="SMART" id="SM00185">
    <property type="entry name" value="ARM"/>
    <property type="match status" value="6"/>
</dbReference>
<feature type="domain" description="U-box" evidence="3">
    <location>
        <begin position="329"/>
        <end position="534"/>
    </location>
</feature>
<feature type="domain" description="DUF7032" evidence="2">
    <location>
        <begin position="27"/>
        <end position="134"/>
    </location>
</feature>
<dbReference type="InterPro" id="IPR054296">
    <property type="entry name" value="DUF7032"/>
</dbReference>
<keyword evidence="5" id="KW-1185">Reference proteome</keyword>
<name>A0AA38G0S8_TAXCH</name>
<dbReference type="PANTHER" id="PTHR46043:SF2">
    <property type="entry name" value="ARM REPEAT SUPERFAMILY PROTEIN"/>
    <property type="match status" value="1"/>
</dbReference>
<dbReference type="Pfam" id="PF23005">
    <property type="entry name" value="DUF7032"/>
    <property type="match status" value="1"/>
</dbReference>
<protein>
    <submittedName>
        <fullName evidence="4">Uncharacterized protein</fullName>
    </submittedName>
</protein>
<dbReference type="Proteomes" id="UP000824469">
    <property type="component" value="Unassembled WGS sequence"/>
</dbReference>
<dbReference type="InterPro" id="IPR011989">
    <property type="entry name" value="ARM-like"/>
</dbReference>
<dbReference type="Gene3D" id="1.25.10.10">
    <property type="entry name" value="Leucine-rich Repeat Variant"/>
    <property type="match status" value="3"/>
</dbReference>
<dbReference type="PANTHER" id="PTHR46043">
    <property type="entry name" value="ARM REPEAT SUPERFAMILY PROTEIN"/>
    <property type="match status" value="1"/>
</dbReference>
<dbReference type="PROSITE" id="PS50176">
    <property type="entry name" value="ARM_REPEAT"/>
    <property type="match status" value="1"/>
</dbReference>
<dbReference type="InterPro" id="IPR058678">
    <property type="entry name" value="ARM_PUB"/>
</dbReference>
<evidence type="ECO:0000256" key="1">
    <source>
        <dbReference type="PROSITE-ProRule" id="PRU00259"/>
    </source>
</evidence>
<comment type="caution">
    <text evidence="4">The sequence shown here is derived from an EMBL/GenBank/DDBJ whole genome shotgun (WGS) entry which is preliminary data.</text>
</comment>
<evidence type="ECO:0000313" key="5">
    <source>
        <dbReference type="Proteomes" id="UP000824469"/>
    </source>
</evidence>
<organism evidence="4 5">
    <name type="scientific">Taxus chinensis</name>
    <name type="common">Chinese yew</name>
    <name type="synonym">Taxus wallichiana var. chinensis</name>
    <dbReference type="NCBI Taxonomy" id="29808"/>
    <lineage>
        <taxon>Eukaryota</taxon>
        <taxon>Viridiplantae</taxon>
        <taxon>Streptophyta</taxon>
        <taxon>Embryophyta</taxon>
        <taxon>Tracheophyta</taxon>
        <taxon>Spermatophyta</taxon>
        <taxon>Pinopsida</taxon>
        <taxon>Pinidae</taxon>
        <taxon>Conifers II</taxon>
        <taxon>Cupressales</taxon>
        <taxon>Taxaceae</taxon>
        <taxon>Taxus</taxon>
    </lineage>
</organism>
<evidence type="ECO:0000313" key="4">
    <source>
        <dbReference type="EMBL" id="KAH9313705.1"/>
    </source>
</evidence>
<dbReference type="Pfam" id="PF25598">
    <property type="entry name" value="ARM_PUB"/>
    <property type="match status" value="1"/>
</dbReference>